<protein>
    <submittedName>
        <fullName evidence="2">Uncharacterized protein</fullName>
    </submittedName>
</protein>
<feature type="compositionally biased region" description="Low complexity" evidence="1">
    <location>
        <begin position="25"/>
        <end position="39"/>
    </location>
</feature>
<sequence>MDTDMGDRHGGGDSRAPARDDTSDDTSSTGRLWRALGRALRAEALDPPAEQRARAAYRAARDSGIHQRADTRKQDDWRRRDD</sequence>
<comment type="caution">
    <text evidence="2">The sequence shown here is derived from an EMBL/GenBank/DDBJ whole genome shotgun (WGS) entry which is preliminary data.</text>
</comment>
<dbReference type="EMBL" id="BAAAHU010000068">
    <property type="protein sequence ID" value="GAA1015698.1"/>
    <property type="molecule type" value="Genomic_DNA"/>
</dbReference>
<feature type="compositionally biased region" description="Basic and acidic residues" evidence="1">
    <location>
        <begin position="1"/>
        <end position="21"/>
    </location>
</feature>
<gene>
    <name evidence="2" type="ORF">GCM10009564_48920</name>
</gene>
<proteinExistence type="predicted"/>
<feature type="compositionally biased region" description="Basic and acidic residues" evidence="1">
    <location>
        <begin position="40"/>
        <end position="82"/>
    </location>
</feature>
<name>A0ABN1T5A6_9ACTN</name>
<evidence type="ECO:0000313" key="2">
    <source>
        <dbReference type="EMBL" id="GAA1015698.1"/>
    </source>
</evidence>
<reference evidence="2 3" key="1">
    <citation type="journal article" date="2019" name="Int. J. Syst. Evol. Microbiol.">
        <title>The Global Catalogue of Microorganisms (GCM) 10K type strain sequencing project: providing services to taxonomists for standard genome sequencing and annotation.</title>
        <authorList>
            <consortium name="The Broad Institute Genomics Platform"/>
            <consortium name="The Broad Institute Genome Sequencing Center for Infectious Disease"/>
            <person name="Wu L."/>
            <person name="Ma J."/>
        </authorList>
    </citation>
    <scope>NUCLEOTIDE SEQUENCE [LARGE SCALE GENOMIC DNA]</scope>
    <source>
        <strain evidence="2 3">JCM 11269</strain>
    </source>
</reference>
<accession>A0ABN1T5A6</accession>
<evidence type="ECO:0000313" key="3">
    <source>
        <dbReference type="Proteomes" id="UP001501072"/>
    </source>
</evidence>
<keyword evidence="3" id="KW-1185">Reference proteome</keyword>
<evidence type="ECO:0000256" key="1">
    <source>
        <dbReference type="SAM" id="MobiDB-lite"/>
    </source>
</evidence>
<organism evidence="2 3">
    <name type="scientific">Streptomyces thermogriseus</name>
    <dbReference type="NCBI Taxonomy" id="75292"/>
    <lineage>
        <taxon>Bacteria</taxon>
        <taxon>Bacillati</taxon>
        <taxon>Actinomycetota</taxon>
        <taxon>Actinomycetes</taxon>
        <taxon>Kitasatosporales</taxon>
        <taxon>Streptomycetaceae</taxon>
        <taxon>Streptomyces</taxon>
    </lineage>
</organism>
<dbReference type="Proteomes" id="UP001501072">
    <property type="component" value="Unassembled WGS sequence"/>
</dbReference>
<feature type="region of interest" description="Disordered" evidence="1">
    <location>
        <begin position="1"/>
        <end position="82"/>
    </location>
</feature>